<dbReference type="Pfam" id="PF01261">
    <property type="entry name" value="AP_endonuc_2"/>
    <property type="match status" value="1"/>
</dbReference>
<dbReference type="Proteomes" id="UP000003586">
    <property type="component" value="Chromosome"/>
</dbReference>
<gene>
    <name evidence="2" type="ORF">NIASO_15840</name>
</gene>
<dbReference type="HOGENOM" id="CLU_073994_0_0_10"/>
<protein>
    <submittedName>
        <fullName evidence="2">Xylose isomerase</fullName>
    </submittedName>
</protein>
<proteinExistence type="predicted"/>
<dbReference type="Gene3D" id="3.20.20.150">
    <property type="entry name" value="Divalent-metal-dependent TIM barrel enzymes"/>
    <property type="match status" value="1"/>
</dbReference>
<accession>W0EZL3</accession>
<dbReference type="InterPro" id="IPR019546">
    <property type="entry name" value="TAT_signal_bac_arc"/>
</dbReference>
<keyword evidence="2" id="KW-0413">Isomerase</keyword>
<reference evidence="2 3" key="1">
    <citation type="submission" date="2013-12" db="EMBL/GenBank/DDBJ databases">
        <authorList>
            <consortium name="DOE Joint Genome Institute"/>
            <person name="Eisen J."/>
            <person name="Huntemann M."/>
            <person name="Han J."/>
            <person name="Chen A."/>
            <person name="Kyrpides N."/>
            <person name="Mavromatis K."/>
            <person name="Markowitz V."/>
            <person name="Palaniappan K."/>
            <person name="Ivanova N."/>
            <person name="Schaumberg A."/>
            <person name="Pati A."/>
            <person name="Liolios K."/>
            <person name="Nordberg H.P."/>
            <person name="Cantor M.N."/>
            <person name="Hua S.X."/>
            <person name="Woyke T."/>
        </authorList>
    </citation>
    <scope>NUCLEOTIDE SEQUENCE [LARGE SCALE GENOMIC DNA]</scope>
    <source>
        <strain evidence="3">DSM 19437</strain>
    </source>
</reference>
<dbReference type="SUPFAM" id="SSF51658">
    <property type="entry name" value="Xylose isomerase-like"/>
    <property type="match status" value="1"/>
</dbReference>
<dbReference type="AlphaFoldDB" id="W0EZL3"/>
<dbReference type="PROSITE" id="PS51318">
    <property type="entry name" value="TAT"/>
    <property type="match status" value="1"/>
</dbReference>
<dbReference type="NCBIfam" id="TIGR01409">
    <property type="entry name" value="TAT_signal_seq"/>
    <property type="match status" value="1"/>
</dbReference>
<name>W0EZL3_9BACT</name>
<evidence type="ECO:0000313" key="3">
    <source>
        <dbReference type="Proteomes" id="UP000003586"/>
    </source>
</evidence>
<feature type="domain" description="Xylose isomerase-like TIM barrel" evidence="1">
    <location>
        <begin position="62"/>
        <end position="227"/>
    </location>
</feature>
<evidence type="ECO:0000313" key="2">
    <source>
        <dbReference type="EMBL" id="AHF16230.1"/>
    </source>
</evidence>
<dbReference type="Pfam" id="PF10518">
    <property type="entry name" value="TAT_signal"/>
    <property type="match status" value="1"/>
</dbReference>
<dbReference type="InterPro" id="IPR013022">
    <property type="entry name" value="Xyl_isomerase-like_TIM-brl"/>
</dbReference>
<dbReference type="InterPro" id="IPR036237">
    <property type="entry name" value="Xyl_isomerase-like_sf"/>
</dbReference>
<dbReference type="InterPro" id="IPR006311">
    <property type="entry name" value="TAT_signal"/>
</dbReference>
<organism evidence="2 3">
    <name type="scientific">Niabella soli DSM 19437</name>
    <dbReference type="NCBI Taxonomy" id="929713"/>
    <lineage>
        <taxon>Bacteria</taxon>
        <taxon>Pseudomonadati</taxon>
        <taxon>Bacteroidota</taxon>
        <taxon>Chitinophagia</taxon>
        <taxon>Chitinophagales</taxon>
        <taxon>Chitinophagaceae</taxon>
        <taxon>Niabella</taxon>
    </lineage>
</organism>
<dbReference type="STRING" id="929713.NIASO_15840"/>
<dbReference type="GO" id="GO:0016853">
    <property type="term" value="F:isomerase activity"/>
    <property type="evidence" value="ECO:0007669"/>
    <property type="project" value="UniProtKB-KW"/>
</dbReference>
<keyword evidence="3" id="KW-1185">Reference proteome</keyword>
<dbReference type="RefSeq" id="WP_008587069.1">
    <property type="nucleotide sequence ID" value="NZ_CP007035.1"/>
</dbReference>
<evidence type="ECO:0000259" key="1">
    <source>
        <dbReference type="Pfam" id="PF01261"/>
    </source>
</evidence>
<dbReference type="EMBL" id="CP007035">
    <property type="protein sequence ID" value="AHF16230.1"/>
    <property type="molecule type" value="Genomic_DNA"/>
</dbReference>
<sequence length="311" mass="35466">MNYNRRNFLKSSSAAAAAGLFFPYGESAAKPGFLKTPAQAGFQLMVMATNWGYNGTIDAFCAAAKRDGYDGAEVVWPATETAQQELFAALKKHSLQVAFLCQSAGDDWKTNLEHFKKITTASATNRSQKPVYINCHAGKDHFSFEQNKAFITYSQQLSKDTGIKIYHETHRSRILFAAHIARQFIEQLPDLRLTLDISHWCNVHESMLSDQRETVALAIDRTEHFHARVGHPEGPQVNDPRAPEWESVVKQHFDWWDKIAERKRKKGEVMTVLTEFGPPTYMPTLPYTQQPVADQWTINVHMMKTLRSRYQ</sequence>
<dbReference type="eggNOG" id="COG1082">
    <property type="taxonomic scope" value="Bacteria"/>
</dbReference>
<dbReference type="KEGG" id="nso:NIASO_15840"/>
<dbReference type="OrthoDB" id="2555274at2"/>